<proteinExistence type="predicted"/>
<evidence type="ECO:0000256" key="1">
    <source>
        <dbReference type="SAM" id="MobiDB-lite"/>
    </source>
</evidence>
<sequence>MTIVYGTKKREREADAVDFIRDIHCLSNSSIEAQFEKGLHSSKVQGGSSTIQSQDELLHNFQAWHFRGCKIPMLGRERVENVDSRYVLERWSKKVKRKHTNIMSSYDEPVLDERTQRYDDALSCCFDACQEGSVSKELTTILHCGLDKIFKDFQEYKENEKDKANEKGKTIISHEDCSISDINELQSPEHVRSRGRPRKRLGSNLEKRIANEINKKNRNRT</sequence>
<evidence type="ECO:0000313" key="2">
    <source>
        <dbReference type="EMBL" id="MED6175849.1"/>
    </source>
</evidence>
<evidence type="ECO:0008006" key="4">
    <source>
        <dbReference type="Google" id="ProtNLM"/>
    </source>
</evidence>
<protein>
    <recommendedName>
        <fullName evidence="4">Protein FAR1-RELATED SEQUENCE</fullName>
    </recommendedName>
</protein>
<dbReference type="EMBL" id="JASCZI010152289">
    <property type="protein sequence ID" value="MED6175849.1"/>
    <property type="molecule type" value="Genomic_DNA"/>
</dbReference>
<comment type="caution">
    <text evidence="2">The sequence shown here is derived from an EMBL/GenBank/DDBJ whole genome shotgun (WGS) entry which is preliminary data.</text>
</comment>
<organism evidence="2 3">
    <name type="scientific">Stylosanthes scabra</name>
    <dbReference type="NCBI Taxonomy" id="79078"/>
    <lineage>
        <taxon>Eukaryota</taxon>
        <taxon>Viridiplantae</taxon>
        <taxon>Streptophyta</taxon>
        <taxon>Embryophyta</taxon>
        <taxon>Tracheophyta</taxon>
        <taxon>Spermatophyta</taxon>
        <taxon>Magnoliopsida</taxon>
        <taxon>eudicotyledons</taxon>
        <taxon>Gunneridae</taxon>
        <taxon>Pentapetalae</taxon>
        <taxon>rosids</taxon>
        <taxon>fabids</taxon>
        <taxon>Fabales</taxon>
        <taxon>Fabaceae</taxon>
        <taxon>Papilionoideae</taxon>
        <taxon>50 kb inversion clade</taxon>
        <taxon>dalbergioids sensu lato</taxon>
        <taxon>Dalbergieae</taxon>
        <taxon>Pterocarpus clade</taxon>
        <taxon>Stylosanthes</taxon>
    </lineage>
</organism>
<evidence type="ECO:0000313" key="3">
    <source>
        <dbReference type="Proteomes" id="UP001341840"/>
    </source>
</evidence>
<keyword evidence="3" id="KW-1185">Reference proteome</keyword>
<accession>A0ABU6VQQ3</accession>
<name>A0ABU6VQQ3_9FABA</name>
<feature type="region of interest" description="Disordered" evidence="1">
    <location>
        <begin position="187"/>
        <end position="206"/>
    </location>
</feature>
<reference evidence="2 3" key="1">
    <citation type="journal article" date="2023" name="Plants (Basel)">
        <title>Bridging the Gap: Combining Genomics and Transcriptomics Approaches to Understand Stylosanthes scabra, an Orphan Legume from the Brazilian Caatinga.</title>
        <authorList>
            <person name="Ferreira-Neto J.R.C."/>
            <person name="da Silva M.D."/>
            <person name="Binneck E."/>
            <person name="de Melo N.F."/>
            <person name="da Silva R.H."/>
            <person name="de Melo A.L.T.M."/>
            <person name="Pandolfi V."/>
            <person name="Bustamante F.O."/>
            <person name="Brasileiro-Vidal A.C."/>
            <person name="Benko-Iseppon A.M."/>
        </authorList>
    </citation>
    <scope>NUCLEOTIDE SEQUENCE [LARGE SCALE GENOMIC DNA]</scope>
    <source>
        <tissue evidence="2">Leaves</tissue>
    </source>
</reference>
<dbReference type="Proteomes" id="UP001341840">
    <property type="component" value="Unassembled WGS sequence"/>
</dbReference>
<gene>
    <name evidence="2" type="ORF">PIB30_082171</name>
</gene>